<dbReference type="AlphaFoldDB" id="A0A150LAQ9"/>
<proteinExistence type="predicted"/>
<dbReference type="Proteomes" id="UP000075683">
    <property type="component" value="Unassembled WGS sequence"/>
</dbReference>
<evidence type="ECO:0000313" key="1">
    <source>
        <dbReference type="EMBL" id="KYD09364.1"/>
    </source>
</evidence>
<name>A0A150LAQ9_9BACI</name>
<protein>
    <submittedName>
        <fullName evidence="1">Uncharacterized protein</fullName>
    </submittedName>
</protein>
<accession>A0A150LAQ9</accession>
<reference evidence="1 2" key="1">
    <citation type="submission" date="2016-01" db="EMBL/GenBank/DDBJ databases">
        <title>Draft Genome Sequences of Seven Thermophilic Sporeformers Isolated from Foods.</title>
        <authorList>
            <person name="Berendsen E.M."/>
            <person name="Wells-Bennik M.H."/>
            <person name="Krawcyk A.O."/>
            <person name="De Jong A."/>
            <person name="Holsappel S."/>
            <person name="Eijlander R.T."/>
            <person name="Kuipers O.P."/>
        </authorList>
    </citation>
    <scope>NUCLEOTIDE SEQUENCE [LARGE SCALE GENOMIC DNA]</scope>
    <source>
        <strain evidence="1 2">B4135</strain>
    </source>
</reference>
<evidence type="ECO:0000313" key="2">
    <source>
        <dbReference type="Proteomes" id="UP000075683"/>
    </source>
</evidence>
<comment type="caution">
    <text evidence="1">The sequence shown here is derived from an EMBL/GenBank/DDBJ whole genome shotgun (WGS) entry which is preliminary data.</text>
</comment>
<dbReference type="STRING" id="301148.B4135_3688"/>
<dbReference type="EMBL" id="LQYT01000130">
    <property type="protein sequence ID" value="KYD09364.1"/>
    <property type="molecule type" value="Genomic_DNA"/>
</dbReference>
<organism evidence="1 2">
    <name type="scientific">Caldibacillus debilis</name>
    <dbReference type="NCBI Taxonomy" id="301148"/>
    <lineage>
        <taxon>Bacteria</taxon>
        <taxon>Bacillati</taxon>
        <taxon>Bacillota</taxon>
        <taxon>Bacilli</taxon>
        <taxon>Bacillales</taxon>
        <taxon>Bacillaceae</taxon>
        <taxon>Caldibacillus</taxon>
    </lineage>
</organism>
<gene>
    <name evidence="1" type="ORF">B4135_3688</name>
</gene>
<sequence>MPDRPETNLGWSKPLRSISVKFGLELQPAFGGDFLFQERSAFPKNRAALGANL</sequence>